<protein>
    <recommendedName>
        <fullName evidence="4">No apical meristem-associated C-terminal domain-containing protein</fullName>
    </recommendedName>
</protein>
<organism evidence="2 3">
    <name type="scientific">Kingdonia uniflora</name>
    <dbReference type="NCBI Taxonomy" id="39325"/>
    <lineage>
        <taxon>Eukaryota</taxon>
        <taxon>Viridiplantae</taxon>
        <taxon>Streptophyta</taxon>
        <taxon>Embryophyta</taxon>
        <taxon>Tracheophyta</taxon>
        <taxon>Spermatophyta</taxon>
        <taxon>Magnoliopsida</taxon>
        <taxon>Ranunculales</taxon>
        <taxon>Circaeasteraceae</taxon>
        <taxon>Kingdonia</taxon>
    </lineage>
</organism>
<dbReference type="Proteomes" id="UP000541444">
    <property type="component" value="Unassembled WGS sequence"/>
</dbReference>
<dbReference type="AlphaFoldDB" id="A0A7J7LIA3"/>
<sequence length="371" mass="42646">MLKFVSASDVMSKEVSVKYKGECFNLLGSIPPFGLVCGPFQALEPDRGDTRKYGRNSVVPPRLKHSQSDVNASIPAEAAAPQKEKEKGKMKKEKSTRKTKTVCKCLKTLSFWMRWMLLEYIRRKQTLRVSQERRDPEWPTRRSCRSTKSQWYAINAQCVAYKGIVAQERFRNSSGKTEEYRENDAHKIYQGLNDNNDFKHRETYKILAREPRWANLRDYGLNDAVNIPRNVARRTSDNSSPGNSVGSNNLSEDPDDPPIPQSEGPNFDLYGSLYEGESMLIGQKLYKKNLVAQKVMDGVAASGSGIQTMLDELRLEKRQTKEKKRKEEEQKQCNTGKPKWISSKQRRSQNHGERLEYSFWTSIAILYAREN</sequence>
<name>A0A7J7LIA3_9MAGN</name>
<feature type="compositionally biased region" description="Low complexity" evidence="1">
    <location>
        <begin position="237"/>
        <end position="251"/>
    </location>
</feature>
<feature type="compositionally biased region" description="Basic and acidic residues" evidence="1">
    <location>
        <begin position="319"/>
        <end position="331"/>
    </location>
</feature>
<evidence type="ECO:0000256" key="1">
    <source>
        <dbReference type="SAM" id="MobiDB-lite"/>
    </source>
</evidence>
<evidence type="ECO:0000313" key="2">
    <source>
        <dbReference type="EMBL" id="KAF6142377.1"/>
    </source>
</evidence>
<comment type="caution">
    <text evidence="2">The sequence shown here is derived from an EMBL/GenBank/DDBJ whole genome shotgun (WGS) entry which is preliminary data.</text>
</comment>
<dbReference type="EMBL" id="JACGCM010002260">
    <property type="protein sequence ID" value="KAF6142377.1"/>
    <property type="molecule type" value="Genomic_DNA"/>
</dbReference>
<feature type="region of interest" description="Disordered" evidence="1">
    <location>
        <begin position="48"/>
        <end position="95"/>
    </location>
</feature>
<evidence type="ECO:0000313" key="3">
    <source>
        <dbReference type="Proteomes" id="UP000541444"/>
    </source>
</evidence>
<reference evidence="2 3" key="1">
    <citation type="journal article" date="2020" name="IScience">
        <title>Genome Sequencing of the Endangered Kingdonia uniflora (Circaeasteraceae, Ranunculales) Reveals Potential Mechanisms of Evolutionary Specialization.</title>
        <authorList>
            <person name="Sun Y."/>
            <person name="Deng T."/>
            <person name="Zhang A."/>
            <person name="Moore M.J."/>
            <person name="Landis J.B."/>
            <person name="Lin N."/>
            <person name="Zhang H."/>
            <person name="Zhang X."/>
            <person name="Huang J."/>
            <person name="Zhang X."/>
            <person name="Sun H."/>
            <person name="Wang H."/>
        </authorList>
    </citation>
    <scope>NUCLEOTIDE SEQUENCE [LARGE SCALE GENOMIC DNA]</scope>
    <source>
        <strain evidence="2">TB1705</strain>
        <tissue evidence="2">Leaf</tissue>
    </source>
</reference>
<proteinExistence type="predicted"/>
<dbReference type="OrthoDB" id="696650at2759"/>
<feature type="region of interest" description="Disordered" evidence="1">
    <location>
        <begin position="231"/>
        <end position="268"/>
    </location>
</feature>
<evidence type="ECO:0008006" key="4">
    <source>
        <dbReference type="Google" id="ProtNLM"/>
    </source>
</evidence>
<feature type="region of interest" description="Disordered" evidence="1">
    <location>
        <begin position="319"/>
        <end position="352"/>
    </location>
</feature>
<gene>
    <name evidence="2" type="ORF">GIB67_033804</name>
</gene>
<keyword evidence="3" id="KW-1185">Reference proteome</keyword>
<accession>A0A7J7LIA3</accession>